<accession>A0ABD4XVT8</accession>
<evidence type="ECO:0000313" key="3">
    <source>
        <dbReference type="Proteomes" id="UP001161139"/>
    </source>
</evidence>
<keyword evidence="1" id="KW-0732">Signal</keyword>
<gene>
    <name evidence="2" type="ORF">N5D09_02650</name>
</gene>
<dbReference type="Proteomes" id="UP001161139">
    <property type="component" value="Unassembled WGS sequence"/>
</dbReference>
<reference evidence="2" key="1">
    <citation type="submission" date="2022-09" db="EMBL/GenBank/DDBJ databases">
        <title>Intensive care unit water sources are persistently colonized with multi-drug resistant bacteria and are the site of extensive horizontal gene transfer of antibiotic resistance genes.</title>
        <authorList>
            <person name="Diorio-Toth L."/>
        </authorList>
    </citation>
    <scope>NUCLEOTIDE SEQUENCE</scope>
    <source>
        <strain evidence="2">GD03864</strain>
    </source>
</reference>
<organism evidence="2 3">
    <name type="scientific">Stutzerimonas stutzeri</name>
    <name type="common">Pseudomonas stutzeri</name>
    <dbReference type="NCBI Taxonomy" id="316"/>
    <lineage>
        <taxon>Bacteria</taxon>
        <taxon>Pseudomonadati</taxon>
        <taxon>Pseudomonadota</taxon>
        <taxon>Gammaproteobacteria</taxon>
        <taxon>Pseudomonadales</taxon>
        <taxon>Pseudomonadaceae</taxon>
        <taxon>Stutzerimonas</taxon>
    </lineage>
</organism>
<evidence type="ECO:0000256" key="1">
    <source>
        <dbReference type="SAM" id="SignalP"/>
    </source>
</evidence>
<comment type="caution">
    <text evidence="2">The sequence shown here is derived from an EMBL/GenBank/DDBJ whole genome shotgun (WGS) entry which is preliminary data.</text>
</comment>
<protein>
    <submittedName>
        <fullName evidence="2">Uncharacterized protein</fullName>
    </submittedName>
</protein>
<proteinExistence type="predicted"/>
<dbReference type="EMBL" id="JAOCDG010000003">
    <property type="protein sequence ID" value="MDH0686985.1"/>
    <property type="molecule type" value="Genomic_DNA"/>
</dbReference>
<feature type="chain" id="PRO_5044875580" evidence="1">
    <location>
        <begin position="20"/>
        <end position="138"/>
    </location>
</feature>
<dbReference type="RefSeq" id="WP_279648978.1">
    <property type="nucleotide sequence ID" value="NZ_JAOCDG010000003.1"/>
</dbReference>
<evidence type="ECO:0000313" key="2">
    <source>
        <dbReference type="EMBL" id="MDH0686985.1"/>
    </source>
</evidence>
<dbReference type="AlphaFoldDB" id="A0ABD4XVT8"/>
<feature type="signal peptide" evidence="1">
    <location>
        <begin position="1"/>
        <end position="19"/>
    </location>
</feature>
<name>A0ABD4XVT8_STUST</name>
<sequence>MSRKTVSALIVLAIFQSLAMSTWGGELVVHDAVVVTDGSTRLVNCQNTKGLFVLNRALAPADAYVVNADVRNSSLSDALARILPAGWAVRYSSPNVENEQINLVVQTYWADALKILASDYNFFVIVDGEREEVVIGRL</sequence>